<comment type="caution">
    <text evidence="1">The sequence shown here is derived from an EMBL/GenBank/DDBJ whole genome shotgun (WGS) entry which is preliminary data.</text>
</comment>
<keyword evidence="2" id="KW-1185">Reference proteome</keyword>
<evidence type="ECO:0000313" key="1">
    <source>
        <dbReference type="EMBL" id="RAK14916.1"/>
    </source>
</evidence>
<feature type="non-terminal residue" evidence="1">
    <location>
        <position position="57"/>
    </location>
</feature>
<evidence type="ECO:0000313" key="2">
    <source>
        <dbReference type="Proteomes" id="UP000249165"/>
    </source>
</evidence>
<gene>
    <name evidence="1" type="ORF">ATI53_102747</name>
</gene>
<dbReference type="AlphaFoldDB" id="A0A327Y4D0"/>
<reference evidence="1 2" key="1">
    <citation type="submission" date="2018-06" db="EMBL/GenBank/DDBJ databases">
        <title>Genomic Encyclopedia of Archaeal and Bacterial Type Strains, Phase II (KMG-II): from individual species to whole genera.</title>
        <authorList>
            <person name="Goeker M."/>
        </authorList>
    </citation>
    <scope>NUCLEOTIDE SEQUENCE [LARGE SCALE GENOMIC DNA]</scope>
    <source>
        <strain evidence="1 2">DSM 22011</strain>
    </source>
</reference>
<protein>
    <submittedName>
        <fullName evidence="1">Uncharacterized protein</fullName>
    </submittedName>
</protein>
<proteinExistence type="predicted"/>
<accession>A0A327Y4D0</accession>
<name>A0A327Y4D0_9RHOB</name>
<organism evidence="1 2">
    <name type="scientific">Salipiger aestuarii</name>
    <dbReference type="NCBI Taxonomy" id="568098"/>
    <lineage>
        <taxon>Bacteria</taxon>
        <taxon>Pseudomonadati</taxon>
        <taxon>Pseudomonadota</taxon>
        <taxon>Alphaproteobacteria</taxon>
        <taxon>Rhodobacterales</taxon>
        <taxon>Roseobacteraceae</taxon>
        <taxon>Salipiger</taxon>
    </lineage>
</organism>
<sequence length="57" mass="5759">MSAVLKHVVSEQFVDVFGADAFSGEGLDMATSCAAPAELTSAFTSCAAPAELTSAFT</sequence>
<dbReference type="Proteomes" id="UP000249165">
    <property type="component" value="Unassembled WGS sequence"/>
</dbReference>
<dbReference type="EMBL" id="QLMG01000027">
    <property type="protein sequence ID" value="RAK14916.1"/>
    <property type="molecule type" value="Genomic_DNA"/>
</dbReference>